<dbReference type="InterPro" id="IPR035965">
    <property type="entry name" value="PAS-like_dom_sf"/>
</dbReference>
<dbReference type="SUPFAM" id="SSF55874">
    <property type="entry name" value="ATPase domain of HSP90 chaperone/DNA topoisomerase II/histidine kinase"/>
    <property type="match status" value="1"/>
</dbReference>
<evidence type="ECO:0000256" key="5">
    <source>
        <dbReference type="ARBA" id="ARBA00017322"/>
    </source>
</evidence>
<keyword evidence="20" id="KW-1185">Reference proteome</keyword>
<dbReference type="InterPro" id="IPR000700">
    <property type="entry name" value="PAS-assoc_C"/>
</dbReference>
<keyword evidence="11" id="KW-0418">Kinase</keyword>
<dbReference type="SMART" id="SM00091">
    <property type="entry name" value="PAS"/>
    <property type="match status" value="3"/>
</dbReference>
<keyword evidence="10" id="KW-0479">Metal-binding</keyword>
<dbReference type="Pfam" id="PF08448">
    <property type="entry name" value="PAS_4"/>
    <property type="match status" value="1"/>
</dbReference>
<dbReference type="Gene3D" id="2.10.70.100">
    <property type="match status" value="2"/>
</dbReference>
<dbReference type="Pfam" id="PF00989">
    <property type="entry name" value="PAS"/>
    <property type="match status" value="2"/>
</dbReference>
<evidence type="ECO:0000256" key="12">
    <source>
        <dbReference type="ARBA" id="ARBA00023004"/>
    </source>
</evidence>
<dbReference type="Gene3D" id="3.30.565.10">
    <property type="entry name" value="Histidine kinase-like ATPase, C-terminal domain"/>
    <property type="match status" value="1"/>
</dbReference>
<keyword evidence="6" id="KW-0004">4Fe-4S</keyword>
<dbReference type="Gene3D" id="1.20.5.1930">
    <property type="match status" value="1"/>
</dbReference>
<name>A0ABY4CS86_9BACT</name>
<feature type="domain" description="PAC" evidence="18">
    <location>
        <begin position="224"/>
        <end position="276"/>
    </location>
</feature>
<keyword evidence="8" id="KW-0597">Phosphoprotein</keyword>
<feature type="domain" description="Histidine kinase" evidence="16">
    <location>
        <begin position="680"/>
        <end position="876"/>
    </location>
</feature>
<dbReference type="NCBIfam" id="TIGR00229">
    <property type="entry name" value="sensory_box"/>
    <property type="match status" value="2"/>
</dbReference>
<evidence type="ECO:0000259" key="16">
    <source>
        <dbReference type="PROSITE" id="PS50109"/>
    </source>
</evidence>
<comment type="function">
    <text evidence="14">Member of the two-component regulatory system NreB/NreC involved in the control of dissimilatory nitrate/nitrite reduction in response to oxygen. NreB functions as a direct oxygen sensor histidine kinase which is autophosphorylated, in the absence of oxygen, probably at the conserved histidine residue, and transfers its phosphate group probably to a conserved aspartate residue of NreC. NreB/NreC activates the expression of the nitrate (narGHJI) and nitrite (nir) reductase operons, as well as the putative nitrate transporter gene narT.</text>
</comment>
<dbReference type="InterPro" id="IPR001610">
    <property type="entry name" value="PAC"/>
</dbReference>
<dbReference type="InterPro" id="IPR005467">
    <property type="entry name" value="His_kinase_dom"/>
</dbReference>
<dbReference type="Gene3D" id="3.30.450.20">
    <property type="entry name" value="PAS domain"/>
    <property type="match status" value="5"/>
</dbReference>
<accession>A0ABY4CS86</accession>
<keyword evidence="13" id="KW-0411">Iron-sulfur</keyword>
<keyword evidence="12" id="KW-0408">Iron</keyword>
<evidence type="ECO:0000256" key="6">
    <source>
        <dbReference type="ARBA" id="ARBA00022485"/>
    </source>
</evidence>
<evidence type="ECO:0000313" key="19">
    <source>
        <dbReference type="EMBL" id="UOG73099.1"/>
    </source>
</evidence>
<dbReference type="InterPro" id="IPR013767">
    <property type="entry name" value="PAS_fold"/>
</dbReference>
<dbReference type="InterPro" id="IPR013655">
    <property type="entry name" value="PAS_fold_3"/>
</dbReference>
<dbReference type="EMBL" id="CP094669">
    <property type="protein sequence ID" value="UOG73099.1"/>
    <property type="molecule type" value="Genomic_DNA"/>
</dbReference>
<dbReference type="SMART" id="SM00086">
    <property type="entry name" value="PAC"/>
    <property type="match status" value="2"/>
</dbReference>
<comment type="subcellular location">
    <subcellularLocation>
        <location evidence="3">Cytoplasm</location>
    </subcellularLocation>
</comment>
<evidence type="ECO:0000256" key="4">
    <source>
        <dbReference type="ARBA" id="ARBA00012438"/>
    </source>
</evidence>
<dbReference type="InterPro" id="IPR011712">
    <property type="entry name" value="Sig_transdc_His_kin_sub3_dim/P"/>
</dbReference>
<evidence type="ECO:0000256" key="2">
    <source>
        <dbReference type="ARBA" id="ARBA00001966"/>
    </source>
</evidence>
<gene>
    <name evidence="19" type="ORF">MTX78_13290</name>
</gene>
<dbReference type="RefSeq" id="WP_243794957.1">
    <property type="nucleotide sequence ID" value="NZ_CP094669.1"/>
</dbReference>
<dbReference type="PROSITE" id="PS50109">
    <property type="entry name" value="HIS_KIN"/>
    <property type="match status" value="1"/>
</dbReference>
<keyword evidence="7" id="KW-0963">Cytoplasm</keyword>
<evidence type="ECO:0000259" key="17">
    <source>
        <dbReference type="PROSITE" id="PS50112"/>
    </source>
</evidence>
<feature type="domain" description="PAS" evidence="17">
    <location>
        <begin position="17"/>
        <end position="87"/>
    </location>
</feature>
<evidence type="ECO:0000256" key="15">
    <source>
        <dbReference type="ARBA" id="ARBA00030800"/>
    </source>
</evidence>
<evidence type="ECO:0000256" key="1">
    <source>
        <dbReference type="ARBA" id="ARBA00000085"/>
    </source>
</evidence>
<organism evidence="19 20">
    <name type="scientific">Hymenobacter tibetensis</name>
    <dbReference type="NCBI Taxonomy" id="497967"/>
    <lineage>
        <taxon>Bacteria</taxon>
        <taxon>Pseudomonadati</taxon>
        <taxon>Bacteroidota</taxon>
        <taxon>Cytophagia</taxon>
        <taxon>Cytophagales</taxon>
        <taxon>Hymenobacteraceae</taxon>
        <taxon>Hymenobacter</taxon>
    </lineage>
</organism>
<reference evidence="19 20" key="1">
    <citation type="submission" date="2022-03" db="EMBL/GenBank/DDBJ databases">
        <title>Hymenobactersp. isolated from the air.</title>
        <authorList>
            <person name="Won M."/>
            <person name="Kwon S.-W."/>
        </authorList>
    </citation>
    <scope>NUCLEOTIDE SEQUENCE [LARGE SCALE GENOMIC DNA]</scope>
    <source>
        <strain evidence="19 20">KACC 21982</strain>
    </source>
</reference>
<keyword evidence="9" id="KW-0808">Transferase</keyword>
<evidence type="ECO:0000256" key="7">
    <source>
        <dbReference type="ARBA" id="ARBA00022490"/>
    </source>
</evidence>
<dbReference type="CDD" id="cd00130">
    <property type="entry name" value="PAS"/>
    <property type="match status" value="2"/>
</dbReference>
<evidence type="ECO:0000259" key="18">
    <source>
        <dbReference type="PROSITE" id="PS50113"/>
    </source>
</evidence>
<dbReference type="SMART" id="SM00387">
    <property type="entry name" value="HATPase_c"/>
    <property type="match status" value="1"/>
</dbReference>
<comment type="catalytic activity">
    <reaction evidence="1">
        <text>ATP + protein L-histidine = ADP + protein N-phospho-L-histidine.</text>
        <dbReference type="EC" id="2.7.13.3"/>
    </reaction>
</comment>
<evidence type="ECO:0000256" key="11">
    <source>
        <dbReference type="ARBA" id="ARBA00022777"/>
    </source>
</evidence>
<evidence type="ECO:0000256" key="10">
    <source>
        <dbReference type="ARBA" id="ARBA00022723"/>
    </source>
</evidence>
<dbReference type="Pfam" id="PF02518">
    <property type="entry name" value="HATPase_c"/>
    <property type="match status" value="1"/>
</dbReference>
<dbReference type="InterPro" id="IPR036890">
    <property type="entry name" value="HATPase_C_sf"/>
</dbReference>
<dbReference type="InterPro" id="IPR004358">
    <property type="entry name" value="Sig_transdc_His_kin-like_C"/>
</dbReference>
<dbReference type="Proteomes" id="UP000831113">
    <property type="component" value="Chromosome"/>
</dbReference>
<dbReference type="PRINTS" id="PR00344">
    <property type="entry name" value="BCTRLSENSOR"/>
</dbReference>
<dbReference type="Pfam" id="PF07730">
    <property type="entry name" value="HisKA_3"/>
    <property type="match status" value="1"/>
</dbReference>
<dbReference type="Pfam" id="PF08447">
    <property type="entry name" value="PAS_3"/>
    <property type="match status" value="1"/>
</dbReference>
<evidence type="ECO:0000256" key="9">
    <source>
        <dbReference type="ARBA" id="ARBA00022679"/>
    </source>
</evidence>
<feature type="domain" description="PAS" evidence="17">
    <location>
        <begin position="149"/>
        <end position="221"/>
    </location>
</feature>
<dbReference type="SUPFAM" id="SSF55785">
    <property type="entry name" value="PYP-like sensor domain (PAS domain)"/>
    <property type="match status" value="4"/>
</dbReference>
<dbReference type="EC" id="2.7.13.3" evidence="4"/>
<dbReference type="InterPro" id="IPR000014">
    <property type="entry name" value="PAS"/>
</dbReference>
<comment type="cofactor">
    <cofactor evidence="2">
        <name>[4Fe-4S] cluster</name>
        <dbReference type="ChEBI" id="CHEBI:49883"/>
    </cofactor>
</comment>
<dbReference type="PROSITE" id="PS50113">
    <property type="entry name" value="PAC"/>
    <property type="match status" value="2"/>
</dbReference>
<proteinExistence type="predicted"/>
<dbReference type="InterPro" id="IPR013656">
    <property type="entry name" value="PAS_4"/>
</dbReference>
<evidence type="ECO:0000256" key="3">
    <source>
        <dbReference type="ARBA" id="ARBA00004496"/>
    </source>
</evidence>
<sequence length="880" mass="98063">MTNNHTARNTPAGLSGLASLTEQVLQMMPLAVLALDKQGILQLVNPEAARLLGRTADELQGQALAQVVPASFPAELQLALQEAIQSSGSVTGQFFLSDFQQWIEMSTATTPTQLLVFWHDITRLIKQQNHPQVPAPQHEPHSAVEAQTSEALLSAAEQAAQAGSYEVDLANMTFRFSGGMFLLFGEEPQSFVPNLAYVNARSHPEDAAAIQQILDQAILNRTPYYYRRRIYRSDGQQRTLEAHGNVLYGPSAEPVKLLGTVHDVTERDRAEAELHSANRTIQRMLHGSPAAICLLEARRDEQTGAIIDFVFRGVNRAAQILNQKSEAELLGHGLLEFFPGVREVLFERYVQVVETGDSWRSEQRYSGEHYLDRWFDVSAVKNEDGIILTFLDITAQKQTESQLQQANAWLTVLLDTGQTQIGYYQAVRDEAGQLVDFTVDTVNSAIIGITSKINTPHIRLTQVLPGIKEHPSWQHIIQVMETGEPQRHEEYYDFPDVKGWFDIAYHRLEDGFFSQSFETTSRKQVEQELVKNLALLQQSEEIAQIGSWEYEVPTGAFRWSAGMYRLFGLPLNTPVTPSTYQEKVIEEDVPVAEQLVRCLIQGTGSVEETLRIRVDGQVKTLRIKAHPLHDEHGQLTRILGIDLDISQVKQLEAENLHLRLQQQQRLFDAVLEAQEVERKRIAESLHNGVGQLLYATKLRLDQLRLYFPQKPVAPALVAARREADQLLAEAISQTRALSHELMPTVLKEFGLATAVQDICRHLSSPSLQLHGHVVLDTALPPNMELALYRMTQELAQNIVKHAEGATEASLEVETTPGFVLLRAADNGLGFIDDLAASSGLGLRSIRDRVQLLGGTMEINSAPASGSYVRIRLPLPGTTSS</sequence>
<evidence type="ECO:0000256" key="14">
    <source>
        <dbReference type="ARBA" id="ARBA00024827"/>
    </source>
</evidence>
<evidence type="ECO:0000313" key="20">
    <source>
        <dbReference type="Proteomes" id="UP000831113"/>
    </source>
</evidence>
<evidence type="ECO:0000256" key="8">
    <source>
        <dbReference type="ARBA" id="ARBA00022553"/>
    </source>
</evidence>
<protein>
    <recommendedName>
        <fullName evidence="5">Oxygen sensor histidine kinase NreB</fullName>
        <ecNumber evidence="4">2.7.13.3</ecNumber>
    </recommendedName>
    <alternativeName>
        <fullName evidence="15">Nitrogen regulation protein B</fullName>
    </alternativeName>
</protein>
<dbReference type="InterPro" id="IPR052162">
    <property type="entry name" value="Sensor_kinase/Photoreceptor"/>
</dbReference>
<dbReference type="PROSITE" id="PS50112">
    <property type="entry name" value="PAS"/>
    <property type="match status" value="2"/>
</dbReference>
<dbReference type="CDD" id="cd16917">
    <property type="entry name" value="HATPase_UhpB-NarQ-NarX-like"/>
    <property type="match status" value="1"/>
</dbReference>
<dbReference type="InterPro" id="IPR003594">
    <property type="entry name" value="HATPase_dom"/>
</dbReference>
<evidence type="ECO:0000256" key="13">
    <source>
        <dbReference type="ARBA" id="ARBA00023014"/>
    </source>
</evidence>
<feature type="domain" description="PAC" evidence="18">
    <location>
        <begin position="605"/>
        <end position="657"/>
    </location>
</feature>
<dbReference type="PANTHER" id="PTHR43304:SF1">
    <property type="entry name" value="PAC DOMAIN-CONTAINING PROTEIN"/>
    <property type="match status" value="1"/>
</dbReference>
<dbReference type="PANTHER" id="PTHR43304">
    <property type="entry name" value="PHYTOCHROME-LIKE PROTEIN CPH1"/>
    <property type="match status" value="1"/>
</dbReference>